<name>A0A3N4HYC9_ASCIM</name>
<protein>
    <recommendedName>
        <fullName evidence="4">Extracellular membrane protein CFEM domain-containing protein</fullName>
    </recommendedName>
</protein>
<accession>A0A3N4HYC9</accession>
<evidence type="ECO:0000313" key="3">
    <source>
        <dbReference type="Proteomes" id="UP000275078"/>
    </source>
</evidence>
<reference evidence="2 3" key="1">
    <citation type="journal article" date="2018" name="Nat. Ecol. Evol.">
        <title>Pezizomycetes genomes reveal the molecular basis of ectomycorrhizal truffle lifestyle.</title>
        <authorList>
            <person name="Murat C."/>
            <person name="Payen T."/>
            <person name="Noel B."/>
            <person name="Kuo A."/>
            <person name="Morin E."/>
            <person name="Chen J."/>
            <person name="Kohler A."/>
            <person name="Krizsan K."/>
            <person name="Balestrini R."/>
            <person name="Da Silva C."/>
            <person name="Montanini B."/>
            <person name="Hainaut M."/>
            <person name="Levati E."/>
            <person name="Barry K.W."/>
            <person name="Belfiori B."/>
            <person name="Cichocki N."/>
            <person name="Clum A."/>
            <person name="Dockter R.B."/>
            <person name="Fauchery L."/>
            <person name="Guy J."/>
            <person name="Iotti M."/>
            <person name="Le Tacon F."/>
            <person name="Lindquist E.A."/>
            <person name="Lipzen A."/>
            <person name="Malagnac F."/>
            <person name="Mello A."/>
            <person name="Molinier V."/>
            <person name="Miyauchi S."/>
            <person name="Poulain J."/>
            <person name="Riccioni C."/>
            <person name="Rubini A."/>
            <person name="Sitrit Y."/>
            <person name="Splivallo R."/>
            <person name="Traeger S."/>
            <person name="Wang M."/>
            <person name="Zifcakova L."/>
            <person name="Wipf D."/>
            <person name="Zambonelli A."/>
            <person name="Paolocci F."/>
            <person name="Nowrousian M."/>
            <person name="Ottonello S."/>
            <person name="Baldrian P."/>
            <person name="Spatafora J.W."/>
            <person name="Henrissat B."/>
            <person name="Nagy L.G."/>
            <person name="Aury J.M."/>
            <person name="Wincker P."/>
            <person name="Grigoriev I.V."/>
            <person name="Bonfante P."/>
            <person name="Martin F.M."/>
        </authorList>
    </citation>
    <scope>NUCLEOTIDE SEQUENCE [LARGE SCALE GENOMIC DNA]</scope>
    <source>
        <strain evidence="2 3">RN42</strain>
    </source>
</reference>
<gene>
    <name evidence="2" type="ORF">BJ508DRAFT_151960</name>
</gene>
<evidence type="ECO:0008006" key="4">
    <source>
        <dbReference type="Google" id="ProtNLM"/>
    </source>
</evidence>
<keyword evidence="1" id="KW-0732">Signal</keyword>
<feature type="signal peptide" evidence="1">
    <location>
        <begin position="1"/>
        <end position="19"/>
    </location>
</feature>
<keyword evidence="3" id="KW-1185">Reference proteome</keyword>
<dbReference type="Proteomes" id="UP000275078">
    <property type="component" value="Unassembled WGS sequence"/>
</dbReference>
<feature type="chain" id="PRO_5017936354" description="Extracellular membrane protein CFEM domain-containing protein" evidence="1">
    <location>
        <begin position="20"/>
        <end position="154"/>
    </location>
</feature>
<evidence type="ECO:0000256" key="1">
    <source>
        <dbReference type="SAM" id="SignalP"/>
    </source>
</evidence>
<organism evidence="2 3">
    <name type="scientific">Ascobolus immersus RN42</name>
    <dbReference type="NCBI Taxonomy" id="1160509"/>
    <lineage>
        <taxon>Eukaryota</taxon>
        <taxon>Fungi</taxon>
        <taxon>Dikarya</taxon>
        <taxon>Ascomycota</taxon>
        <taxon>Pezizomycotina</taxon>
        <taxon>Pezizomycetes</taxon>
        <taxon>Pezizales</taxon>
        <taxon>Ascobolaceae</taxon>
        <taxon>Ascobolus</taxon>
    </lineage>
</organism>
<sequence length="154" mass="17318">MKLSFFLLLLGAFLVVAQSSSDEPEDPEDAKDSKCTKIFDKCYRTVQKNECPVGPTCICSMVGFEEFIEEANNCAFNQCAVSLTDTEYTAEKKKFRLKWAEYCQVEANIKLPIIAPPKGLPKPIVDESSTSSTTVSYRQLLSMLLFFLAFPLFQ</sequence>
<evidence type="ECO:0000313" key="2">
    <source>
        <dbReference type="EMBL" id="RPA78863.1"/>
    </source>
</evidence>
<proteinExistence type="predicted"/>
<dbReference type="AlphaFoldDB" id="A0A3N4HYC9"/>
<dbReference type="EMBL" id="ML119706">
    <property type="protein sequence ID" value="RPA78863.1"/>
    <property type="molecule type" value="Genomic_DNA"/>
</dbReference>